<evidence type="ECO:0000313" key="6">
    <source>
        <dbReference type="EMBL" id="AAC40790.1"/>
    </source>
</evidence>
<dbReference type="KEGG" id="vg:3289534"/>
<dbReference type="GO" id="GO:0044423">
    <property type="term" value="C:virion component"/>
    <property type="evidence" value="ECO:0007669"/>
    <property type="project" value="UniProtKB-KW"/>
</dbReference>
<organismHost>
    <name type="scientific">Homo sapiens</name>
    <name type="common">Human</name>
    <dbReference type="NCBI Taxonomy" id="9606"/>
</organismHost>
<evidence type="ECO:0000256" key="2">
    <source>
        <dbReference type="ARBA" id="ARBA00022612"/>
    </source>
</evidence>
<evidence type="ECO:0000256" key="3">
    <source>
        <dbReference type="ARBA" id="ARBA00022844"/>
    </source>
</evidence>
<protein>
    <submittedName>
        <fullName evidence="6">U76</fullName>
    </submittedName>
</protein>
<name>O56294_HHV7R</name>
<feature type="coiled-coil region" evidence="5">
    <location>
        <begin position="396"/>
        <end position="423"/>
    </location>
</feature>
<dbReference type="InterPro" id="IPR002660">
    <property type="entry name" value="Herpes_Portal"/>
</dbReference>
<evidence type="ECO:0000256" key="1">
    <source>
        <dbReference type="ARBA" id="ARBA00022562"/>
    </source>
</evidence>
<reference evidence="6 7" key="1">
    <citation type="journal article" date="1998" name="Virology">
        <title>The DNA sequence of the RK strain of human herpesvirus 7.</title>
        <authorList>
            <person name="Megaw A.G."/>
            <person name="Rapaport D."/>
            <person name="Avidor B."/>
            <person name="Frenkel N."/>
            <person name="Davison A.J."/>
        </authorList>
    </citation>
    <scope>NUCLEOTIDE SEQUENCE [LARGE SCALE GENOMIC DNA]</scope>
    <source>
        <strain evidence="6 7">RK</strain>
    </source>
</reference>
<dbReference type="HAMAP" id="MF_04012">
    <property type="entry name" value="HSV_PORTL"/>
    <property type="match status" value="1"/>
</dbReference>
<keyword evidence="2" id="KW-1188">Viral release from host cell</keyword>
<dbReference type="DNASU" id="3289534"/>
<keyword evidence="5" id="KW-0175">Coiled coil</keyword>
<dbReference type="RefSeq" id="YP_073816.1">
    <property type="nucleotide sequence ID" value="NC_001716.2"/>
</dbReference>
<gene>
    <name evidence="6" type="primary">U76</name>
</gene>
<accession>O56294</accession>
<keyword evidence="3" id="KW-0946">Virion</keyword>
<evidence type="ECO:0000256" key="4">
    <source>
        <dbReference type="ARBA" id="ARBA00023219"/>
    </source>
</evidence>
<dbReference type="GeneID" id="3289534"/>
<proteinExistence type="inferred from homology"/>
<dbReference type="GO" id="GO:0051276">
    <property type="term" value="P:chromosome organization"/>
    <property type="evidence" value="ECO:0007669"/>
    <property type="project" value="InterPro"/>
</dbReference>
<dbReference type="Proteomes" id="UP000098510">
    <property type="component" value="Segment"/>
</dbReference>
<keyword evidence="4" id="KW-0231">Viral genome packaging</keyword>
<organism evidence="6 7">
    <name type="scientific">Human herpesvirus 7 (strain RK)</name>
    <name type="common">HHV-7</name>
    <name type="synonym">Human T lymphotropic virus</name>
    <dbReference type="NCBI Taxonomy" id="262398"/>
    <lineage>
        <taxon>Viruses</taxon>
        <taxon>Duplodnaviria</taxon>
        <taxon>Heunggongvirae</taxon>
        <taxon>Peploviricota</taxon>
        <taxon>Herviviricetes</taxon>
        <taxon>Herpesvirales</taxon>
        <taxon>Orthoherpesviridae</taxon>
        <taxon>Betaherpesvirinae</taxon>
        <taxon>Roseolovirus</taxon>
        <taxon>Roseolovirus humanbeta7</taxon>
        <taxon>Human betaherpesvirus 7</taxon>
    </lineage>
</organism>
<keyword evidence="1" id="KW-1048">Host nucleus</keyword>
<dbReference type="Pfam" id="PF01763">
    <property type="entry name" value="Herpes_UL6"/>
    <property type="match status" value="1"/>
</dbReference>
<evidence type="ECO:0000256" key="5">
    <source>
        <dbReference type="SAM" id="Coils"/>
    </source>
</evidence>
<dbReference type="OrthoDB" id="2470at10239"/>
<sequence>MLRNQSVGNGVSKQASAKAATFSTINSTLAADDMFKRNFVSYLPLNNEDNDILFPSIKTIKFIEMLHGKKEFFKGQSIHSVLRDSAVFKKQMFYTLSHTLLNSISIQQINAEWQRHLKAFPFRSKGMSFQEYFNIWYYAIKQVILEGILQTINYILQNLDNDIYNKYIDWICTIGITPIVTLPKNKVTLTPLAKSISSRLIQEIIRNKQNFLLHILTQISSTSIADFTNINIYRNKSNGNITCLSNNKELEYFVYSAPYFINNQLLFTTPLAHLYSELNKHENLHRHRKMCQLLNTFPIKVLTTSKNSVDNKKILELIEREEKTSDAKKSLIKFLLNLSDSKSKIGITDSIEGFLQDITPSIIDQNKLLISKGNLQRRGQDNNDRDIRDIFKKQIIKCMEEQIQSQLDEIETLKTANRLFENKIKDMHSLINLSETSKHDFTLDSDIESLSLAKALNKVQSLPFTSVSIDDTRAVANSFFSQYIPDIEYADKKIDQLWETEYTRTFRLRKNVNNQGQEDSISYSNYTLELLLIPFMKHVLKLRHFELLPEEFLFLSLKEIMLAVYSNCKIKHYLRLIYIRQINELSHLIHTQKQSDLTLTPDLGSTNPEDFQYPQDDVASKLKRIRNSRHIQYIKRPEYL</sequence>
<dbReference type="EMBL" id="AF037218">
    <property type="protein sequence ID" value="AAC40790.1"/>
    <property type="molecule type" value="Genomic_DNA"/>
</dbReference>
<keyword evidence="7" id="KW-1185">Reference proteome</keyword>
<evidence type="ECO:0000313" key="7">
    <source>
        <dbReference type="Proteomes" id="UP000098510"/>
    </source>
</evidence>